<keyword evidence="1" id="KW-1133">Transmembrane helix</keyword>
<keyword evidence="1" id="KW-0472">Membrane</keyword>
<proteinExistence type="predicted"/>
<sequence>QYPLPATHLTPPKPTKPFILGYSVIAIVLHFSAWQSLFSCLCSNTASLLASNSVDFSDDMSTVPLEQGYD</sequence>
<feature type="transmembrane region" description="Helical" evidence="1">
    <location>
        <begin position="20"/>
        <end position="42"/>
    </location>
</feature>
<protein>
    <submittedName>
        <fullName evidence="2">Uncharacterized protein</fullName>
    </submittedName>
</protein>
<feature type="non-terminal residue" evidence="2">
    <location>
        <position position="1"/>
    </location>
</feature>
<evidence type="ECO:0000313" key="2">
    <source>
        <dbReference type="EMBL" id="GAH35114.1"/>
    </source>
</evidence>
<reference evidence="2" key="1">
    <citation type="journal article" date="2014" name="Front. Microbiol.">
        <title>High frequency of phylogenetically diverse reductive dehalogenase-homologous genes in deep subseafloor sedimentary metagenomes.</title>
        <authorList>
            <person name="Kawai M."/>
            <person name="Futagami T."/>
            <person name="Toyoda A."/>
            <person name="Takaki Y."/>
            <person name="Nishi S."/>
            <person name="Hori S."/>
            <person name="Arai W."/>
            <person name="Tsubouchi T."/>
            <person name="Morono Y."/>
            <person name="Uchiyama I."/>
            <person name="Ito T."/>
            <person name="Fujiyama A."/>
            <person name="Inagaki F."/>
            <person name="Takami H."/>
        </authorList>
    </citation>
    <scope>NUCLEOTIDE SEQUENCE</scope>
    <source>
        <strain evidence="2">Expedition CK06-06</strain>
    </source>
</reference>
<comment type="caution">
    <text evidence="2">The sequence shown here is derived from an EMBL/GenBank/DDBJ whole genome shotgun (WGS) entry which is preliminary data.</text>
</comment>
<keyword evidence="1" id="KW-0812">Transmembrane</keyword>
<dbReference type="AlphaFoldDB" id="X1G0K1"/>
<name>X1G0K1_9ZZZZ</name>
<evidence type="ECO:0000256" key="1">
    <source>
        <dbReference type="SAM" id="Phobius"/>
    </source>
</evidence>
<accession>X1G0K1</accession>
<gene>
    <name evidence="2" type="ORF">S03H2_25715</name>
</gene>
<organism evidence="2">
    <name type="scientific">marine sediment metagenome</name>
    <dbReference type="NCBI Taxonomy" id="412755"/>
    <lineage>
        <taxon>unclassified sequences</taxon>
        <taxon>metagenomes</taxon>
        <taxon>ecological metagenomes</taxon>
    </lineage>
</organism>
<dbReference type="EMBL" id="BARU01014640">
    <property type="protein sequence ID" value="GAH35114.1"/>
    <property type="molecule type" value="Genomic_DNA"/>
</dbReference>